<protein>
    <submittedName>
        <fullName evidence="1">DGQHR domain-containing protein</fullName>
    </submittedName>
</protein>
<sequence>MRFSAIRAKQSATHQVVSFAATVEQILAIASIDRVRRDAGGDLHGFQRPMVAKHIREIRDYLERPDAVMPNAVVLAFTDGITITEGQGPYAEIEIDISRGPTGFVVDGQQRLSALAGLPSGDFQLLVSALICQHQDELRQQFILVNNTRPLSKSLIYELLPGVDGLPPRMTSRARAARIVELLNFDERSSLRGQIKQHTNPLGTISDTALQKMVMNSLSDGYCRSLIDQEEGEENCFLVISEFFLAVQQVFRKAWVGHHPKSSRLVHSAGIISMGYVMDQLCSTSAPFAPLFKLGLKNLEGKTPWTAGHGDWPFQSGIRPWNGIQNLHQDIHVLSDYLTKLVRRNSATRAEAVSSVKNLKTEKLHG</sequence>
<dbReference type="NCBIfam" id="NF041060">
    <property type="entry name" value="DpdB"/>
    <property type="match status" value="1"/>
</dbReference>
<proteinExistence type="predicted"/>
<keyword evidence="2" id="KW-1185">Reference proteome</keyword>
<dbReference type="InterPro" id="IPR017642">
    <property type="entry name" value="DNA_S_mod_DndB"/>
</dbReference>
<evidence type="ECO:0000313" key="2">
    <source>
        <dbReference type="Proteomes" id="UP000831189"/>
    </source>
</evidence>
<organism evidence="1 2">
    <name type="scientific">Pseudomonas knackmussii</name>
    <dbReference type="NCBI Taxonomy" id="65741"/>
    <lineage>
        <taxon>Bacteria</taxon>
        <taxon>Pseudomonadati</taxon>
        <taxon>Pseudomonadota</taxon>
        <taxon>Gammaproteobacteria</taxon>
        <taxon>Pseudomonadales</taxon>
        <taxon>Pseudomonadaceae</taxon>
        <taxon>Pseudomonas</taxon>
    </lineage>
</organism>
<name>A0ABY4KV86_9PSED</name>
<dbReference type="CDD" id="cd16413">
    <property type="entry name" value="DGQHR_domain"/>
    <property type="match status" value="1"/>
</dbReference>
<dbReference type="Proteomes" id="UP000831189">
    <property type="component" value="Chromosome"/>
</dbReference>
<dbReference type="NCBIfam" id="TIGR03187">
    <property type="entry name" value="DGQHR"/>
    <property type="match status" value="1"/>
</dbReference>
<reference evidence="1 2" key="1">
    <citation type="submission" date="2022-04" db="EMBL/GenBank/DDBJ databases">
        <title>Pseudomonas knackmussii B09-2.</title>
        <authorList>
            <person name="Deng Y."/>
        </authorList>
    </citation>
    <scope>NUCLEOTIDE SEQUENCE [LARGE SCALE GENOMIC DNA]</scope>
    <source>
        <strain evidence="1 2">B09-2</strain>
    </source>
</reference>
<evidence type="ECO:0000313" key="1">
    <source>
        <dbReference type="EMBL" id="UPQ83623.1"/>
    </source>
</evidence>
<dbReference type="InterPro" id="IPR017601">
    <property type="entry name" value="DGQHR-contain_dom"/>
</dbReference>
<dbReference type="EMBL" id="CP096208">
    <property type="protein sequence ID" value="UPQ83623.1"/>
    <property type="molecule type" value="Genomic_DNA"/>
</dbReference>
<accession>A0ABY4KV86</accession>
<gene>
    <name evidence="1" type="ORF">M0M42_04230</name>
</gene>
<dbReference type="Pfam" id="PF14072">
    <property type="entry name" value="DndB"/>
    <property type="match status" value="1"/>
</dbReference>